<dbReference type="RefSeq" id="WP_184168839.1">
    <property type="nucleotide sequence ID" value="NZ_JACHLN010000003.1"/>
</dbReference>
<reference evidence="1 2" key="1">
    <citation type="submission" date="2020-08" db="EMBL/GenBank/DDBJ databases">
        <title>Functional genomics of gut bacteria from endangered species of beetles.</title>
        <authorList>
            <person name="Carlos-Shanley C."/>
        </authorList>
    </citation>
    <scope>NUCLEOTIDE SEQUENCE [LARGE SCALE GENOMIC DNA]</scope>
    <source>
        <strain evidence="1 2">S00224</strain>
    </source>
</reference>
<keyword evidence="2" id="KW-1185">Reference proteome</keyword>
<gene>
    <name evidence="1" type="ORF">HNP52_003463</name>
</gene>
<accession>A0A7W7K3G2</accession>
<protein>
    <recommendedName>
        <fullName evidence="3">Glutathionylspermidine synthase pre-ATP-grasp-like domain-containing protein</fullName>
    </recommendedName>
</protein>
<dbReference type="SUPFAM" id="SSF56059">
    <property type="entry name" value="Glutathione synthetase ATP-binding domain-like"/>
    <property type="match status" value="1"/>
</dbReference>
<organism evidence="1 2">
    <name type="scientific">Sphingomonas kyeonggiensis</name>
    <dbReference type="NCBI Taxonomy" id="1268553"/>
    <lineage>
        <taxon>Bacteria</taxon>
        <taxon>Pseudomonadati</taxon>
        <taxon>Pseudomonadota</taxon>
        <taxon>Alphaproteobacteria</taxon>
        <taxon>Sphingomonadales</taxon>
        <taxon>Sphingomonadaceae</taxon>
        <taxon>Sphingomonas</taxon>
    </lineage>
</organism>
<dbReference type="Proteomes" id="UP000575241">
    <property type="component" value="Unassembled WGS sequence"/>
</dbReference>
<dbReference type="EMBL" id="JACHLN010000003">
    <property type="protein sequence ID" value="MBB4840371.1"/>
    <property type="molecule type" value="Genomic_DNA"/>
</dbReference>
<sequence>MSNAGAGAPLLRIAERSFAEAPRLALAAQLGDPPIINSEQLAAMPVLIKPAYLARLDRLNQLLDKALRAIVEHYFDDPRIRSIYALPESMEAILRLASTRPYRVGWYRPDLVHDADGQPRVCEIGARYPLNGWMVSERAAEALAPHAAATGLGEVTGHGFVDALCSRYRPGETVAMLHAAEAGTEIFLLADALRERGIGFKSLAPEAIALEDGGLRGSGQTIDHVILEMDRSELASIPDDVLRHLIDNGNYFNDVRTLILVHDKRVLAVLWDDAIRRDLLPADEAKALRAFLIPSWTIADAGDCEALLSRGEDMIAKRSSGGRGIDALVRRECSEATWRRRVERDWSKDMYQHYLPQRDFGAPGDARATHLIGLQLCRDATSYGPGIFRGSSASVINLHGDRGLLYVPVIAQ</sequence>
<evidence type="ECO:0000313" key="1">
    <source>
        <dbReference type="EMBL" id="MBB4840371.1"/>
    </source>
</evidence>
<evidence type="ECO:0008006" key="3">
    <source>
        <dbReference type="Google" id="ProtNLM"/>
    </source>
</evidence>
<name>A0A7W7K3G2_9SPHN</name>
<comment type="caution">
    <text evidence="1">The sequence shown here is derived from an EMBL/GenBank/DDBJ whole genome shotgun (WGS) entry which is preliminary data.</text>
</comment>
<proteinExistence type="predicted"/>
<evidence type="ECO:0000313" key="2">
    <source>
        <dbReference type="Proteomes" id="UP000575241"/>
    </source>
</evidence>
<dbReference type="AlphaFoldDB" id="A0A7W7K3G2"/>